<keyword evidence="11 13" id="KW-0175">Coiled coil</keyword>
<evidence type="ECO:0000256" key="6">
    <source>
        <dbReference type="ARBA" id="ARBA00022692"/>
    </source>
</evidence>
<evidence type="ECO:0000256" key="7">
    <source>
        <dbReference type="ARBA" id="ARBA00022824"/>
    </source>
</evidence>
<dbReference type="InterPro" id="IPR019529">
    <property type="entry name" value="Syntaxin-18_N"/>
</dbReference>
<evidence type="ECO:0000256" key="15">
    <source>
        <dbReference type="SAM" id="Phobius"/>
    </source>
</evidence>
<dbReference type="EMBL" id="VSWD01000008">
    <property type="protein sequence ID" value="KAK3094420.1"/>
    <property type="molecule type" value="Genomic_DNA"/>
</dbReference>
<evidence type="ECO:0000256" key="10">
    <source>
        <dbReference type="ARBA" id="ARBA00022989"/>
    </source>
</evidence>
<comment type="function">
    <text evidence="1">Syntaxin that may be involved in targeting and fusion of Golgi-derived retrograde transport vesicles with the ER.</text>
</comment>
<name>A0AA88XYD6_PINIB</name>
<dbReference type="GO" id="GO:0006890">
    <property type="term" value="P:retrograde vesicle-mediated transport, Golgi to endoplasmic reticulum"/>
    <property type="evidence" value="ECO:0007669"/>
    <property type="project" value="TreeGrafter"/>
</dbReference>
<dbReference type="GO" id="GO:0031201">
    <property type="term" value="C:SNARE complex"/>
    <property type="evidence" value="ECO:0007669"/>
    <property type="project" value="TreeGrafter"/>
</dbReference>
<keyword evidence="9" id="KW-0653">Protein transport</keyword>
<evidence type="ECO:0000256" key="8">
    <source>
        <dbReference type="ARBA" id="ARBA00022892"/>
    </source>
</evidence>
<dbReference type="GO" id="GO:0005484">
    <property type="term" value="F:SNAP receptor activity"/>
    <property type="evidence" value="ECO:0007669"/>
    <property type="project" value="InterPro"/>
</dbReference>
<evidence type="ECO:0000256" key="13">
    <source>
        <dbReference type="SAM" id="Coils"/>
    </source>
</evidence>
<dbReference type="FunFam" id="1.20.5.110:FF:000015">
    <property type="entry name" value="Syntaxin-18, putative"/>
    <property type="match status" value="1"/>
</dbReference>
<dbReference type="GO" id="GO:0006886">
    <property type="term" value="P:intracellular protein transport"/>
    <property type="evidence" value="ECO:0007669"/>
    <property type="project" value="InterPro"/>
</dbReference>
<organism evidence="17 18">
    <name type="scientific">Pinctada imbricata</name>
    <name type="common">Atlantic pearl-oyster</name>
    <name type="synonym">Pinctada martensii</name>
    <dbReference type="NCBI Taxonomy" id="66713"/>
    <lineage>
        <taxon>Eukaryota</taxon>
        <taxon>Metazoa</taxon>
        <taxon>Spiralia</taxon>
        <taxon>Lophotrochozoa</taxon>
        <taxon>Mollusca</taxon>
        <taxon>Bivalvia</taxon>
        <taxon>Autobranchia</taxon>
        <taxon>Pteriomorphia</taxon>
        <taxon>Pterioida</taxon>
        <taxon>Pterioidea</taxon>
        <taxon>Pteriidae</taxon>
        <taxon>Pinctada</taxon>
    </lineage>
</organism>
<dbReference type="PANTHER" id="PTHR15959:SF0">
    <property type="entry name" value="SYNTAXIN-18"/>
    <property type="match status" value="1"/>
</dbReference>
<proteinExistence type="inferred from homology"/>
<keyword evidence="6 15" id="KW-0812">Transmembrane</keyword>
<evidence type="ECO:0000256" key="3">
    <source>
        <dbReference type="ARBA" id="ARBA00009063"/>
    </source>
</evidence>
<evidence type="ECO:0000256" key="9">
    <source>
        <dbReference type="ARBA" id="ARBA00022927"/>
    </source>
</evidence>
<dbReference type="SUPFAM" id="SSF58038">
    <property type="entry name" value="SNARE fusion complex"/>
    <property type="match status" value="1"/>
</dbReference>
<feature type="domain" description="T-SNARE coiled-coil homology" evidence="16">
    <location>
        <begin position="262"/>
        <end position="316"/>
    </location>
</feature>
<evidence type="ECO:0000256" key="12">
    <source>
        <dbReference type="ARBA" id="ARBA00023136"/>
    </source>
</evidence>
<feature type="region of interest" description="Disordered" evidence="14">
    <location>
        <begin position="177"/>
        <end position="238"/>
    </location>
</feature>
<evidence type="ECO:0000259" key="16">
    <source>
        <dbReference type="PROSITE" id="PS50192"/>
    </source>
</evidence>
<keyword evidence="5" id="KW-0813">Transport</keyword>
<dbReference type="PROSITE" id="PS00914">
    <property type="entry name" value="SYNTAXIN"/>
    <property type="match status" value="1"/>
</dbReference>
<protein>
    <recommendedName>
        <fullName evidence="4">Syntaxin-18</fullName>
    </recommendedName>
</protein>
<keyword evidence="7" id="KW-0256">Endoplasmic reticulum</keyword>
<dbReference type="PANTHER" id="PTHR15959">
    <property type="entry name" value="SYNTAXIN-18"/>
    <property type="match status" value="1"/>
</dbReference>
<dbReference type="PROSITE" id="PS50192">
    <property type="entry name" value="T_SNARE"/>
    <property type="match status" value="1"/>
</dbReference>
<keyword evidence="8" id="KW-0931">ER-Golgi transport</keyword>
<comment type="subcellular location">
    <subcellularLocation>
        <location evidence="2">Endoplasmic reticulum membrane</location>
        <topology evidence="2">Single-pass type IV membrane protein</topology>
    </subcellularLocation>
</comment>
<evidence type="ECO:0000256" key="4">
    <source>
        <dbReference type="ARBA" id="ARBA00019409"/>
    </source>
</evidence>
<gene>
    <name evidence="17" type="ORF">FSP39_001550</name>
</gene>
<keyword evidence="10 15" id="KW-1133">Transmembrane helix</keyword>
<reference evidence="17" key="1">
    <citation type="submission" date="2019-08" db="EMBL/GenBank/DDBJ databases">
        <title>The improved chromosome-level genome for the pearl oyster Pinctada fucata martensii using PacBio sequencing and Hi-C.</title>
        <authorList>
            <person name="Zheng Z."/>
        </authorList>
    </citation>
    <scope>NUCLEOTIDE SEQUENCE</scope>
    <source>
        <strain evidence="17">ZZ-2019</strain>
        <tissue evidence="17">Adductor muscle</tissue>
    </source>
</reference>
<keyword evidence="18" id="KW-1185">Reference proteome</keyword>
<comment type="caution">
    <text evidence="17">The sequence shown here is derived from an EMBL/GenBank/DDBJ whole genome shotgun (WGS) entry which is preliminary data.</text>
</comment>
<evidence type="ECO:0000313" key="17">
    <source>
        <dbReference type="EMBL" id="KAK3094420.1"/>
    </source>
</evidence>
<keyword evidence="12 15" id="KW-0472">Membrane</keyword>
<evidence type="ECO:0000256" key="11">
    <source>
        <dbReference type="ARBA" id="ARBA00023054"/>
    </source>
</evidence>
<feature type="compositionally biased region" description="Polar residues" evidence="14">
    <location>
        <begin position="177"/>
        <end position="186"/>
    </location>
</feature>
<feature type="coiled-coil region" evidence="13">
    <location>
        <begin position="292"/>
        <end position="319"/>
    </location>
</feature>
<dbReference type="GO" id="GO:0005789">
    <property type="term" value="C:endoplasmic reticulum membrane"/>
    <property type="evidence" value="ECO:0007669"/>
    <property type="project" value="UniProtKB-SubCell"/>
</dbReference>
<evidence type="ECO:0000256" key="2">
    <source>
        <dbReference type="ARBA" id="ARBA00004163"/>
    </source>
</evidence>
<dbReference type="Gene3D" id="1.20.5.110">
    <property type="match status" value="1"/>
</dbReference>
<dbReference type="InterPro" id="IPR000727">
    <property type="entry name" value="T_SNARE_dom"/>
</dbReference>
<sequence>MADVTNVFKAVIKAQKSKNKALNGTEENDKTIFPPSKHRGEFETKSRQLVASISKLKEFLLSHRKEYVNAGSLLSMETSAMTDSERDQIEAEAEKIIKQCRETIGYIRNMVETQVVHPQVKEHRHAVLKLLEEYLKVVCKIYTEQKAVRVKRVVDRKRISKLETELLYKQRRINSTVQSKNSTVQSKSKEKDMNQSSKVLKSQPKTTNEGPSSSSQKATESQNRVALEESSQFSDDDISPEEAQMFEKENEVLFEEMNSLVSEISQIEGKVLEVAKLQEIFTEKVLEQEKDIDRIEQTVVGTTENIKDANEEIREAMKNSAGFRVWILFFLLVCTLSLLFLDWYNG</sequence>
<evidence type="ECO:0000313" key="18">
    <source>
        <dbReference type="Proteomes" id="UP001186944"/>
    </source>
</evidence>
<accession>A0AA88XYD6</accession>
<comment type="similarity">
    <text evidence="3">Belongs to the syntaxin family.</text>
</comment>
<dbReference type="AlphaFoldDB" id="A0AA88XYD6"/>
<dbReference type="Proteomes" id="UP001186944">
    <property type="component" value="Unassembled WGS sequence"/>
</dbReference>
<feature type="compositionally biased region" description="Polar residues" evidence="14">
    <location>
        <begin position="194"/>
        <end position="233"/>
    </location>
</feature>
<evidence type="ECO:0000256" key="1">
    <source>
        <dbReference type="ARBA" id="ARBA00003746"/>
    </source>
</evidence>
<dbReference type="InterPro" id="IPR006012">
    <property type="entry name" value="Syntaxin/epimorphin_CS"/>
</dbReference>
<evidence type="ECO:0000256" key="14">
    <source>
        <dbReference type="SAM" id="MobiDB-lite"/>
    </source>
</evidence>
<evidence type="ECO:0000256" key="5">
    <source>
        <dbReference type="ARBA" id="ARBA00022448"/>
    </source>
</evidence>
<dbReference type="Pfam" id="PF10496">
    <property type="entry name" value="Syntaxin-18_N"/>
    <property type="match status" value="1"/>
</dbReference>
<feature type="transmembrane region" description="Helical" evidence="15">
    <location>
        <begin position="323"/>
        <end position="344"/>
    </location>
</feature>